<protein>
    <recommendedName>
        <fullName evidence="6">Large ribosomal subunit protein uL23c</fullName>
    </recommendedName>
    <alternativeName>
        <fullName evidence="7">50S ribosomal protein L23, chloroplastic</fullName>
    </alternativeName>
</protein>
<evidence type="ECO:0000256" key="2">
    <source>
        <dbReference type="ARBA" id="ARBA00022730"/>
    </source>
</evidence>
<gene>
    <name evidence="9" type="primary">rpl23</name>
</gene>
<evidence type="ECO:0000256" key="3">
    <source>
        <dbReference type="ARBA" id="ARBA00022884"/>
    </source>
</evidence>
<dbReference type="SUPFAM" id="SSF54189">
    <property type="entry name" value="Ribosomal proteins S24e, L23 and L15e"/>
    <property type="match status" value="1"/>
</dbReference>
<dbReference type="RefSeq" id="YP_009541723.1">
    <property type="nucleotide sequence ID" value="NC_039977.1"/>
</dbReference>
<dbReference type="PANTHER" id="PTHR11620">
    <property type="entry name" value="60S RIBOSOMAL PROTEIN L23A"/>
    <property type="match status" value="1"/>
</dbReference>
<dbReference type="GO" id="GO:0005840">
    <property type="term" value="C:ribosome"/>
    <property type="evidence" value="ECO:0007669"/>
    <property type="project" value="UniProtKB-KW"/>
</dbReference>
<evidence type="ECO:0000256" key="6">
    <source>
        <dbReference type="ARBA" id="ARBA00035287"/>
    </source>
</evidence>
<keyword evidence="3" id="KW-0694">RNA-binding</keyword>
<keyword evidence="9" id="KW-0934">Plastid</keyword>
<dbReference type="NCBIfam" id="NF004363">
    <property type="entry name" value="PRK05738.2-4"/>
    <property type="match status" value="1"/>
</dbReference>
<dbReference type="FunFam" id="3.30.70.330:FF:000001">
    <property type="entry name" value="50S ribosomal protein L23"/>
    <property type="match status" value="1"/>
</dbReference>
<sequence length="100" mass="11950">MDKNKTRLLLNIIKKPIITDKTTKLIENNQYCFEIDARNDKFKIKEAIEKIFKVKVKKINTCHRPLKKRNVGRFKGYKRHYKKAIITLSKNDKINLFAED</sequence>
<keyword evidence="2" id="KW-0699">rRNA-binding</keyword>
<evidence type="ECO:0000313" key="9">
    <source>
        <dbReference type="EMBL" id="AYR05732.1"/>
    </source>
</evidence>
<accession>A0A3G3MFY6</accession>
<evidence type="ECO:0000256" key="7">
    <source>
        <dbReference type="ARBA" id="ARBA00035366"/>
    </source>
</evidence>
<dbReference type="GeneID" id="38463462"/>
<dbReference type="Gene3D" id="3.30.70.330">
    <property type="match status" value="1"/>
</dbReference>
<keyword evidence="5 8" id="KW-0687">Ribonucleoprotein</keyword>
<evidence type="ECO:0000256" key="1">
    <source>
        <dbReference type="ARBA" id="ARBA00006700"/>
    </source>
</evidence>
<organism evidence="9">
    <name type="scientific">Synarthrophyton chejuense</name>
    <dbReference type="NCBI Taxonomy" id="2485825"/>
    <lineage>
        <taxon>Eukaryota</taxon>
        <taxon>Rhodophyta</taxon>
        <taxon>Florideophyceae</taxon>
        <taxon>Corallinophycidae</taxon>
        <taxon>Hapalidiales</taxon>
        <taxon>Hapalidiaceae</taxon>
        <taxon>Melobesioideae</taxon>
        <taxon>Synarthrophyton</taxon>
    </lineage>
</organism>
<dbReference type="PROSITE" id="PS00050">
    <property type="entry name" value="RIBOSOMAL_L23"/>
    <property type="match status" value="1"/>
</dbReference>
<dbReference type="EMBL" id="MH281626">
    <property type="protein sequence ID" value="AYR05732.1"/>
    <property type="molecule type" value="Genomic_DNA"/>
</dbReference>
<reference evidence="9" key="1">
    <citation type="journal article" date="2018" name="Genome Biol. Evol.">
        <title>Mitochondrial and Plastid Genomes from Coralline Red Algae Provide Insights into the Incongruent Evolutionary Histories of Organelles.</title>
        <authorList>
            <person name="Lee J."/>
            <person name="Song H.J."/>
            <person name="In Park S."/>
            <person name="Lee Y.M."/>
            <person name="Jeong S.Y."/>
            <person name="Oh Cho T."/>
            <person name="Kim J.H."/>
            <person name="Choi H.G."/>
            <person name="Choi C.G."/>
            <person name="Nelson W.A."/>
            <person name="Fredericq S."/>
            <person name="Bhattacharya D."/>
            <person name="Su Yoon H."/>
        </authorList>
    </citation>
    <scope>NUCLEOTIDE SEQUENCE</scope>
</reference>
<evidence type="ECO:0000256" key="5">
    <source>
        <dbReference type="ARBA" id="ARBA00023274"/>
    </source>
</evidence>
<evidence type="ECO:0000256" key="4">
    <source>
        <dbReference type="ARBA" id="ARBA00022980"/>
    </source>
</evidence>
<name>A0A3G3MFY6_9FLOR</name>
<dbReference type="InterPro" id="IPR012678">
    <property type="entry name" value="Ribosomal_uL23/eL15/eS24_sf"/>
</dbReference>
<dbReference type="InterPro" id="IPR013025">
    <property type="entry name" value="Ribosomal_uL23-like"/>
</dbReference>
<dbReference type="GO" id="GO:0006412">
    <property type="term" value="P:translation"/>
    <property type="evidence" value="ECO:0007669"/>
    <property type="project" value="InterPro"/>
</dbReference>
<geneLocation type="plastid" evidence="9"/>
<dbReference type="Pfam" id="PF00276">
    <property type="entry name" value="Ribosomal_L23"/>
    <property type="match status" value="1"/>
</dbReference>
<keyword evidence="4 8" id="KW-0689">Ribosomal protein</keyword>
<dbReference type="InterPro" id="IPR012677">
    <property type="entry name" value="Nucleotide-bd_a/b_plait_sf"/>
</dbReference>
<comment type="similarity">
    <text evidence="1 8">Belongs to the universal ribosomal protein uL23 family.</text>
</comment>
<dbReference type="InterPro" id="IPR001014">
    <property type="entry name" value="Ribosomal_uL23_CS"/>
</dbReference>
<dbReference type="AlphaFoldDB" id="A0A3G3MFY6"/>
<dbReference type="GO" id="GO:0019843">
    <property type="term" value="F:rRNA binding"/>
    <property type="evidence" value="ECO:0007669"/>
    <property type="project" value="UniProtKB-KW"/>
</dbReference>
<dbReference type="GO" id="GO:0003735">
    <property type="term" value="F:structural constituent of ribosome"/>
    <property type="evidence" value="ECO:0007669"/>
    <property type="project" value="InterPro"/>
</dbReference>
<evidence type="ECO:0000256" key="8">
    <source>
        <dbReference type="RuleBase" id="RU003934"/>
    </source>
</evidence>
<dbReference type="HAMAP" id="MF_01369_B">
    <property type="entry name" value="Ribosomal_uL23_B"/>
    <property type="match status" value="1"/>
</dbReference>
<dbReference type="GO" id="GO:1990904">
    <property type="term" value="C:ribonucleoprotein complex"/>
    <property type="evidence" value="ECO:0007669"/>
    <property type="project" value="UniProtKB-KW"/>
</dbReference>
<proteinExistence type="inferred from homology"/>